<accession>A0A453BSF2</accession>
<protein>
    <submittedName>
        <fullName evidence="1">Uncharacterized protein</fullName>
    </submittedName>
</protein>
<reference evidence="2" key="1">
    <citation type="journal article" date="2014" name="Science">
        <title>Ancient hybridizations among the ancestral genomes of bread wheat.</title>
        <authorList>
            <consortium name="International Wheat Genome Sequencing Consortium,"/>
            <person name="Marcussen T."/>
            <person name="Sandve S.R."/>
            <person name="Heier L."/>
            <person name="Spannagl M."/>
            <person name="Pfeifer M."/>
            <person name="Jakobsen K.S."/>
            <person name="Wulff B.B."/>
            <person name="Steuernagel B."/>
            <person name="Mayer K.F."/>
            <person name="Olsen O.A."/>
        </authorList>
    </citation>
    <scope>NUCLEOTIDE SEQUENCE [LARGE SCALE GENOMIC DNA]</scope>
    <source>
        <strain evidence="2">cv. AL8/78</strain>
    </source>
</reference>
<keyword evidence="2" id="KW-1185">Reference proteome</keyword>
<evidence type="ECO:0000313" key="1">
    <source>
        <dbReference type="EnsemblPlants" id="AET2Gv20617100.3"/>
    </source>
</evidence>
<reference evidence="1" key="3">
    <citation type="journal article" date="2017" name="Nature">
        <title>Genome sequence of the progenitor of the wheat D genome Aegilops tauschii.</title>
        <authorList>
            <person name="Luo M.C."/>
            <person name="Gu Y.Q."/>
            <person name="Puiu D."/>
            <person name="Wang H."/>
            <person name="Twardziok S.O."/>
            <person name="Deal K.R."/>
            <person name="Huo N."/>
            <person name="Zhu T."/>
            <person name="Wang L."/>
            <person name="Wang Y."/>
            <person name="McGuire P.E."/>
            <person name="Liu S."/>
            <person name="Long H."/>
            <person name="Ramasamy R.K."/>
            <person name="Rodriguez J.C."/>
            <person name="Van S.L."/>
            <person name="Yuan L."/>
            <person name="Wang Z."/>
            <person name="Xia Z."/>
            <person name="Xiao L."/>
            <person name="Anderson O.D."/>
            <person name="Ouyang S."/>
            <person name="Liang Y."/>
            <person name="Zimin A.V."/>
            <person name="Pertea G."/>
            <person name="Qi P."/>
            <person name="Bennetzen J.L."/>
            <person name="Dai X."/>
            <person name="Dawson M.W."/>
            <person name="Muller H.G."/>
            <person name="Kugler K."/>
            <person name="Rivarola-Duarte L."/>
            <person name="Spannagl M."/>
            <person name="Mayer K.F.X."/>
            <person name="Lu F.H."/>
            <person name="Bevan M.W."/>
            <person name="Leroy P."/>
            <person name="Li P."/>
            <person name="You F.M."/>
            <person name="Sun Q."/>
            <person name="Liu Z."/>
            <person name="Lyons E."/>
            <person name="Wicker T."/>
            <person name="Salzberg S.L."/>
            <person name="Devos K.M."/>
            <person name="Dvorak J."/>
        </authorList>
    </citation>
    <scope>NUCLEOTIDE SEQUENCE [LARGE SCALE GENOMIC DNA]</scope>
    <source>
        <strain evidence="1">cv. AL8/78</strain>
    </source>
</reference>
<organism evidence="1 2">
    <name type="scientific">Aegilops tauschii subsp. strangulata</name>
    <name type="common">Goatgrass</name>
    <dbReference type="NCBI Taxonomy" id="200361"/>
    <lineage>
        <taxon>Eukaryota</taxon>
        <taxon>Viridiplantae</taxon>
        <taxon>Streptophyta</taxon>
        <taxon>Embryophyta</taxon>
        <taxon>Tracheophyta</taxon>
        <taxon>Spermatophyta</taxon>
        <taxon>Magnoliopsida</taxon>
        <taxon>Liliopsida</taxon>
        <taxon>Poales</taxon>
        <taxon>Poaceae</taxon>
        <taxon>BOP clade</taxon>
        <taxon>Pooideae</taxon>
        <taxon>Triticodae</taxon>
        <taxon>Triticeae</taxon>
        <taxon>Triticinae</taxon>
        <taxon>Aegilops</taxon>
    </lineage>
</organism>
<dbReference type="EnsemblPlants" id="AET2Gv20617100.3">
    <property type="protein sequence ID" value="AET2Gv20617100.3"/>
    <property type="gene ID" value="AET2Gv20617100"/>
</dbReference>
<name>A0A453BSF2_AEGTS</name>
<reference evidence="1" key="4">
    <citation type="submission" date="2019-03" db="UniProtKB">
        <authorList>
            <consortium name="EnsemblPlants"/>
        </authorList>
    </citation>
    <scope>IDENTIFICATION</scope>
</reference>
<dbReference type="AlphaFoldDB" id="A0A453BSF2"/>
<dbReference type="Proteomes" id="UP000015105">
    <property type="component" value="Chromosome 2D"/>
</dbReference>
<proteinExistence type="predicted"/>
<reference evidence="1" key="5">
    <citation type="journal article" date="2021" name="G3 (Bethesda)">
        <title>Aegilops tauschii genome assembly Aet v5.0 features greater sequence contiguity and improved annotation.</title>
        <authorList>
            <person name="Wang L."/>
            <person name="Zhu T."/>
            <person name="Rodriguez J.C."/>
            <person name="Deal K.R."/>
            <person name="Dubcovsky J."/>
            <person name="McGuire P.E."/>
            <person name="Lux T."/>
            <person name="Spannagl M."/>
            <person name="Mayer K.F.X."/>
            <person name="Baldrich P."/>
            <person name="Meyers B.C."/>
            <person name="Huo N."/>
            <person name="Gu Y.Q."/>
            <person name="Zhou H."/>
            <person name="Devos K.M."/>
            <person name="Bennetzen J.L."/>
            <person name="Unver T."/>
            <person name="Budak H."/>
            <person name="Gulick P.J."/>
            <person name="Galiba G."/>
            <person name="Kalapos B."/>
            <person name="Nelson D.R."/>
            <person name="Li P."/>
            <person name="You F.M."/>
            <person name="Luo M.C."/>
            <person name="Dvorak J."/>
        </authorList>
    </citation>
    <scope>NUCLEOTIDE SEQUENCE [LARGE SCALE GENOMIC DNA]</scope>
    <source>
        <strain evidence="1">cv. AL8/78</strain>
    </source>
</reference>
<sequence>FKLFAVHTCVINLKCAASPFLQHWLCTHAHLCIFTICNHFIEKEKMFTNFWVCNCTVEIMIYVSLSLERRHGSDH</sequence>
<reference evidence="2" key="2">
    <citation type="journal article" date="2017" name="Nat. Plants">
        <title>The Aegilops tauschii genome reveals multiple impacts of transposons.</title>
        <authorList>
            <person name="Zhao G."/>
            <person name="Zou C."/>
            <person name="Li K."/>
            <person name="Wang K."/>
            <person name="Li T."/>
            <person name="Gao L."/>
            <person name="Zhang X."/>
            <person name="Wang H."/>
            <person name="Yang Z."/>
            <person name="Liu X."/>
            <person name="Jiang W."/>
            <person name="Mao L."/>
            <person name="Kong X."/>
            <person name="Jiao Y."/>
            <person name="Jia J."/>
        </authorList>
    </citation>
    <scope>NUCLEOTIDE SEQUENCE [LARGE SCALE GENOMIC DNA]</scope>
    <source>
        <strain evidence="2">cv. AL8/78</strain>
    </source>
</reference>
<dbReference type="Gramene" id="AET2Gv20617100.3">
    <property type="protein sequence ID" value="AET2Gv20617100.3"/>
    <property type="gene ID" value="AET2Gv20617100"/>
</dbReference>
<evidence type="ECO:0000313" key="2">
    <source>
        <dbReference type="Proteomes" id="UP000015105"/>
    </source>
</evidence>